<dbReference type="Gene3D" id="1.10.357.10">
    <property type="entry name" value="Tetracycline Repressor, domain 2"/>
    <property type="match status" value="1"/>
</dbReference>
<dbReference type="AlphaFoldDB" id="A0A543FC83"/>
<evidence type="ECO:0000256" key="2">
    <source>
        <dbReference type="PROSITE-ProRule" id="PRU00335"/>
    </source>
</evidence>
<keyword evidence="1 2" id="KW-0238">DNA-binding</keyword>
<protein>
    <submittedName>
        <fullName evidence="4">TetR family transcriptional regulator</fullName>
    </submittedName>
</protein>
<dbReference type="PANTHER" id="PTHR30055">
    <property type="entry name" value="HTH-TYPE TRANSCRIPTIONAL REGULATOR RUTR"/>
    <property type="match status" value="1"/>
</dbReference>
<comment type="caution">
    <text evidence="4">The sequence shown here is derived from an EMBL/GenBank/DDBJ whole genome shotgun (WGS) entry which is preliminary data.</text>
</comment>
<sequence length="254" mass="27910">MFFVFSAVFGAIEVAYRSLVAFNVSKWLLTAWFEKWRAVSGTSRERIIAEALRLFGEQGFARTSVAQIEQAAGLSGGSGALYRHFRSKDALLVEAVRTRLTERAEWEAFLDPEFSFVALLDAAMPGGTVVDRLVALCRVGLERLDHDRDVTRILLRDNSIDPGVLEVFQREEYGVVMSVVTRALAQLAGPGGGEQDWTPTAAVLVGALAHFWLITDIFDGDHPASVDADEYLRATAELVAARLDRAGHRGEEAP</sequence>
<feature type="domain" description="HTH tetR-type" evidence="3">
    <location>
        <begin position="41"/>
        <end position="103"/>
    </location>
</feature>
<dbReference type="SUPFAM" id="SSF46689">
    <property type="entry name" value="Homeodomain-like"/>
    <property type="match status" value="1"/>
</dbReference>
<evidence type="ECO:0000313" key="5">
    <source>
        <dbReference type="Proteomes" id="UP000316331"/>
    </source>
</evidence>
<accession>A0A543FC83</accession>
<name>A0A543FC83_9NOCA</name>
<dbReference type="EMBL" id="VFPG01000001">
    <property type="protein sequence ID" value="TQM31475.1"/>
    <property type="molecule type" value="Genomic_DNA"/>
</dbReference>
<dbReference type="PANTHER" id="PTHR30055:SF226">
    <property type="entry name" value="HTH-TYPE TRANSCRIPTIONAL REGULATOR PKSA"/>
    <property type="match status" value="1"/>
</dbReference>
<keyword evidence="5" id="KW-1185">Reference proteome</keyword>
<dbReference type="GO" id="GO:0003700">
    <property type="term" value="F:DNA-binding transcription factor activity"/>
    <property type="evidence" value="ECO:0007669"/>
    <property type="project" value="TreeGrafter"/>
</dbReference>
<dbReference type="InterPro" id="IPR009057">
    <property type="entry name" value="Homeodomain-like_sf"/>
</dbReference>
<evidence type="ECO:0000259" key="3">
    <source>
        <dbReference type="PROSITE" id="PS50977"/>
    </source>
</evidence>
<dbReference type="InterPro" id="IPR050109">
    <property type="entry name" value="HTH-type_TetR-like_transc_reg"/>
</dbReference>
<feature type="DNA-binding region" description="H-T-H motif" evidence="2">
    <location>
        <begin position="66"/>
        <end position="85"/>
    </location>
</feature>
<dbReference type="Proteomes" id="UP000316331">
    <property type="component" value="Unassembled WGS sequence"/>
</dbReference>
<evidence type="ECO:0000313" key="4">
    <source>
        <dbReference type="EMBL" id="TQM31475.1"/>
    </source>
</evidence>
<reference evidence="4 5" key="1">
    <citation type="submission" date="2019-06" db="EMBL/GenBank/DDBJ databases">
        <title>Sequencing the genomes of 1000 actinobacteria strains.</title>
        <authorList>
            <person name="Klenk H.-P."/>
        </authorList>
    </citation>
    <scope>NUCLEOTIDE SEQUENCE [LARGE SCALE GENOMIC DNA]</scope>
    <source>
        <strain evidence="4 5">DSM 103495</strain>
    </source>
</reference>
<dbReference type="GO" id="GO:0000976">
    <property type="term" value="F:transcription cis-regulatory region binding"/>
    <property type="evidence" value="ECO:0007669"/>
    <property type="project" value="TreeGrafter"/>
</dbReference>
<organism evidence="4 5">
    <name type="scientific">Nocardia bhagyanarayanae</name>
    <dbReference type="NCBI Taxonomy" id="1215925"/>
    <lineage>
        <taxon>Bacteria</taxon>
        <taxon>Bacillati</taxon>
        <taxon>Actinomycetota</taxon>
        <taxon>Actinomycetes</taxon>
        <taxon>Mycobacteriales</taxon>
        <taxon>Nocardiaceae</taxon>
        <taxon>Nocardia</taxon>
    </lineage>
</organism>
<dbReference type="Pfam" id="PF00440">
    <property type="entry name" value="TetR_N"/>
    <property type="match status" value="1"/>
</dbReference>
<proteinExistence type="predicted"/>
<gene>
    <name evidence="4" type="ORF">FB390_3133</name>
</gene>
<dbReference type="PROSITE" id="PS50977">
    <property type="entry name" value="HTH_TETR_2"/>
    <property type="match status" value="1"/>
</dbReference>
<evidence type="ECO:0000256" key="1">
    <source>
        <dbReference type="ARBA" id="ARBA00023125"/>
    </source>
</evidence>
<dbReference type="InterPro" id="IPR001647">
    <property type="entry name" value="HTH_TetR"/>
</dbReference>